<name>A0A562BMH2_9BURK</name>
<sequence length="90" mass="9542">MSGWKTLHLPGVGRALQVRFRQPVPGVRRSLQVRFAHPIAGRALRGGRTTLKFALNSAGLLAVVAGISLTVSQEWRTALAGMLAGDEAPA</sequence>
<accession>A0A562BMH2</accession>
<organism evidence="1 2">
    <name type="scientific">Cupriavidus gilardii J11</name>
    <dbReference type="NCBI Taxonomy" id="936133"/>
    <lineage>
        <taxon>Bacteria</taxon>
        <taxon>Pseudomonadati</taxon>
        <taxon>Pseudomonadota</taxon>
        <taxon>Betaproteobacteria</taxon>
        <taxon>Burkholderiales</taxon>
        <taxon>Burkholderiaceae</taxon>
        <taxon>Cupriavidus</taxon>
    </lineage>
</organism>
<feature type="non-terminal residue" evidence="1">
    <location>
        <position position="90"/>
    </location>
</feature>
<dbReference type="EMBL" id="VLJN01000013">
    <property type="protein sequence ID" value="TWG86396.1"/>
    <property type="molecule type" value="Genomic_DNA"/>
</dbReference>
<evidence type="ECO:0000313" key="1">
    <source>
        <dbReference type="EMBL" id="TWG86396.1"/>
    </source>
</evidence>
<keyword evidence="2" id="KW-1185">Reference proteome</keyword>
<dbReference type="Proteomes" id="UP000318141">
    <property type="component" value="Unassembled WGS sequence"/>
</dbReference>
<proteinExistence type="predicted"/>
<evidence type="ECO:0000313" key="2">
    <source>
        <dbReference type="Proteomes" id="UP000318141"/>
    </source>
</evidence>
<dbReference type="AlphaFoldDB" id="A0A562BMH2"/>
<gene>
    <name evidence="1" type="ORF">L602_002000000010</name>
</gene>
<comment type="caution">
    <text evidence="1">The sequence shown here is derived from an EMBL/GenBank/DDBJ whole genome shotgun (WGS) entry which is preliminary data.</text>
</comment>
<reference evidence="1 2" key="1">
    <citation type="submission" date="2019-07" db="EMBL/GenBank/DDBJ databases">
        <title>Genome sequencing of lignin-degrading bacterial isolates.</title>
        <authorList>
            <person name="Gladden J."/>
        </authorList>
    </citation>
    <scope>NUCLEOTIDE SEQUENCE [LARGE SCALE GENOMIC DNA]</scope>
    <source>
        <strain evidence="1 2">J11</strain>
    </source>
</reference>
<protein>
    <submittedName>
        <fullName evidence="1">Uncharacterized protein</fullName>
    </submittedName>
</protein>